<evidence type="ECO:0000256" key="1">
    <source>
        <dbReference type="SAM" id="MobiDB-lite"/>
    </source>
</evidence>
<feature type="compositionally biased region" description="Low complexity" evidence="1">
    <location>
        <begin position="77"/>
        <end position="89"/>
    </location>
</feature>
<feature type="compositionally biased region" description="Basic residues" evidence="1">
    <location>
        <begin position="51"/>
        <end position="62"/>
    </location>
</feature>
<organism evidence="2 3">
    <name type="scientific">Biomphalaria glabrata</name>
    <name type="common">Bloodfluke planorb</name>
    <name type="synonym">Freshwater snail</name>
    <dbReference type="NCBI Taxonomy" id="6526"/>
    <lineage>
        <taxon>Eukaryota</taxon>
        <taxon>Metazoa</taxon>
        <taxon>Spiralia</taxon>
        <taxon>Lophotrochozoa</taxon>
        <taxon>Mollusca</taxon>
        <taxon>Gastropoda</taxon>
        <taxon>Heterobranchia</taxon>
        <taxon>Euthyneura</taxon>
        <taxon>Panpulmonata</taxon>
        <taxon>Hygrophila</taxon>
        <taxon>Lymnaeoidea</taxon>
        <taxon>Planorbidae</taxon>
        <taxon>Biomphalaria</taxon>
    </lineage>
</organism>
<dbReference type="Proteomes" id="UP000076420">
    <property type="component" value="Unassembled WGS sequence"/>
</dbReference>
<proteinExistence type="predicted"/>
<dbReference type="KEGG" id="bgt:106071392"/>
<dbReference type="OrthoDB" id="6120699at2759"/>
<dbReference type="AlphaFoldDB" id="A0A2C9L8T1"/>
<dbReference type="VEuPathDB" id="VectorBase:BGLAX_043717"/>
<feature type="compositionally biased region" description="Polar residues" evidence="1">
    <location>
        <begin position="23"/>
        <end position="39"/>
    </location>
</feature>
<protein>
    <submittedName>
        <fullName evidence="2">Uncharacterized protein</fullName>
    </submittedName>
</protein>
<dbReference type="VEuPathDB" id="VectorBase:BGLB028389"/>
<evidence type="ECO:0000313" key="3">
    <source>
        <dbReference type="Proteomes" id="UP000076420"/>
    </source>
</evidence>
<evidence type="ECO:0000313" key="2">
    <source>
        <dbReference type="EnsemblMetazoa" id="BGLB028389-PA"/>
    </source>
</evidence>
<feature type="region of interest" description="Disordered" evidence="1">
    <location>
        <begin position="23"/>
        <end position="93"/>
    </location>
</feature>
<dbReference type="EnsemblMetazoa" id="BGLB028389-RA">
    <property type="protein sequence ID" value="BGLB028389-PA"/>
    <property type="gene ID" value="BGLB028389"/>
</dbReference>
<name>A0A2C9L8T1_BIOGL</name>
<gene>
    <name evidence="2" type="primary">106071392</name>
</gene>
<sequence length="170" mass="18444">MPSAARQKLPADLWRQGQRKYTSVNSSSLFQNQDMQANPGQFDVIEEKLRPSNHRIPHKSQKRPFNGRGSPRALPRGGSTDTLSSLSDSESNVSHCNIDFLSRSAESDSSLSSNSSRICNAYAMESSIAPHPSQLPLPPLEWLQSTLIPSSPIVGSVVSLQGLLSCQVAA</sequence>
<accession>A0A2C9L8T1</accession>
<reference evidence="2" key="1">
    <citation type="submission" date="2020-05" db="UniProtKB">
        <authorList>
            <consortium name="EnsemblMetazoa"/>
        </authorList>
    </citation>
    <scope>IDENTIFICATION</scope>
    <source>
        <strain evidence="2">BB02</strain>
    </source>
</reference>